<evidence type="ECO:0000259" key="2">
    <source>
        <dbReference type="Pfam" id="PF10131"/>
    </source>
</evidence>
<dbReference type="Pfam" id="PF10131">
    <property type="entry name" value="PTPS_related"/>
    <property type="match status" value="1"/>
</dbReference>
<evidence type="ECO:0000313" key="3">
    <source>
        <dbReference type="EMBL" id="AEH25040.1"/>
    </source>
</evidence>
<dbReference type="SUPFAM" id="SSF52317">
    <property type="entry name" value="Class I glutamine amidotransferase-like"/>
    <property type="match status" value="1"/>
</dbReference>
<keyword evidence="4" id="KW-1185">Reference proteome</keyword>
<evidence type="ECO:0000256" key="1">
    <source>
        <dbReference type="SAM" id="Phobius"/>
    </source>
</evidence>
<feature type="transmembrane region" description="Helical" evidence="1">
    <location>
        <begin position="337"/>
        <end position="357"/>
    </location>
</feature>
<feature type="transmembrane region" description="Helical" evidence="1">
    <location>
        <begin position="54"/>
        <end position="77"/>
    </location>
</feature>
<proteinExistence type="predicted"/>
<feature type="transmembrane region" description="Helical" evidence="1">
    <location>
        <begin position="113"/>
        <end position="134"/>
    </location>
</feature>
<keyword evidence="1" id="KW-0812">Transmembrane</keyword>
<feature type="transmembrane region" description="Helical" evidence="1">
    <location>
        <begin position="141"/>
        <end position="158"/>
    </location>
</feature>
<feature type="transmembrane region" description="Helical" evidence="1">
    <location>
        <begin position="84"/>
        <end position="107"/>
    </location>
</feature>
<name>F8AJF5_PYRYC</name>
<accession>F8AJF5</accession>
<dbReference type="AlphaFoldDB" id="F8AJF5"/>
<evidence type="ECO:0000313" key="4">
    <source>
        <dbReference type="Proteomes" id="UP000008386"/>
    </source>
</evidence>
<dbReference type="Proteomes" id="UP000008386">
    <property type="component" value="Chromosome"/>
</dbReference>
<feature type="transmembrane region" description="Helical" evidence="1">
    <location>
        <begin position="312"/>
        <end position="330"/>
    </location>
</feature>
<dbReference type="EMBL" id="CP002779">
    <property type="protein sequence ID" value="AEH25040.1"/>
    <property type="molecule type" value="Genomic_DNA"/>
</dbReference>
<dbReference type="InterPro" id="IPR018776">
    <property type="entry name" value="Membrane_prot_PTPS-rel_domain"/>
</dbReference>
<dbReference type="RefSeq" id="WP_013906096.1">
    <property type="nucleotide sequence ID" value="NC_015680.1"/>
</dbReference>
<feature type="transmembrane region" description="Helical" evidence="1">
    <location>
        <begin position="207"/>
        <end position="227"/>
    </location>
</feature>
<gene>
    <name evidence="3" type="ordered locus">PYCH_13700</name>
</gene>
<keyword evidence="1" id="KW-0472">Membrane</keyword>
<dbReference type="eggNOG" id="arCOG07110">
    <property type="taxonomic scope" value="Archaea"/>
</dbReference>
<protein>
    <recommendedName>
        <fullName evidence="2">Membrane protein 6-pyruvoyl-tetrahydropterin synthase-related domain-containing protein</fullName>
    </recommendedName>
</protein>
<feature type="domain" description="Membrane protein 6-pyruvoyl-tetrahydropterin synthase-related" evidence="2">
    <location>
        <begin position="62"/>
        <end position="622"/>
    </location>
</feature>
<keyword evidence="1" id="KW-1133">Transmembrane helix</keyword>
<dbReference type="STRING" id="529709.PYCH_13700"/>
<feature type="transmembrane region" description="Helical" evidence="1">
    <location>
        <begin position="170"/>
        <end position="195"/>
    </location>
</feature>
<feature type="transmembrane region" description="Helical" evidence="1">
    <location>
        <begin position="253"/>
        <end position="272"/>
    </location>
</feature>
<sequence length="754" mass="85899">MKKAYFVLLLLLSIFIYLPLITAPSPPALPVDGNGHLFKIHKLMEDGWKPWIEDWYAGFPFFRFYPPASYLLGAFFGKILRSDILGYSFTLVLTSFIGAWSMFFLLRRLGLGLGAYVGPVIYLLFPSKLFVVYVEANFPRANAINLAPLFVLAVLLLSERHIRTVVFSSLAISAILLTHHSILIPLLVLTLALYGERLVKMGTIENAFKLTALTMLLVAFWYVPFFFERAWVDFWDIYGTHLFKAYSVPPSDLLRPEFLLGLAVFSLSILVLKRRGLRELILAAIFIYLSFGYYSPTPWLHSLLLLRIIPPYRWLDLLAYIVAVAGAKAVDVTSKKVLLVAPLTVTLVISLLFLPTIPRLPDDYLALAEWLGEQPGVDWRFIVDAPCEFSWPSYLPALTGKTVFNGWYHEGNPAREGEEKLWYFLSIGDPTLTYYLRAYAVRFVIEGDCGLVSEDFLRSLEYVPVVEFGRYRVYEANVSFVQPVRVLLIGRYWELPFDYAYLPKLPNELSGVDAIIYAGMPTEEEVKRLEEFAREGGTVIWAPEADGEAFGAEVEVGPVGNLSSSVYDVSLFAPFQYADGPWFGPLFENVTPLVRAGNLTLIGFRDYGRGRVYFLGGNLIFHSLYWNSSYELSIIEGLLSIRQISLNYSILFRSDGRFYLLVDVNETSMVRISEAYYPHWHISSGDKPLKVMRDDRTGLMLVTLESGCHRVSGEFRDPFEKLRLYSGLAWLFLSLYAFPETKKRRVRVRFTPGR</sequence>
<dbReference type="InterPro" id="IPR029062">
    <property type="entry name" value="Class_I_gatase-like"/>
</dbReference>
<dbReference type="KEGG" id="pya:PYCH_13700"/>
<dbReference type="OrthoDB" id="86324at2157"/>
<organism evidence="3 4">
    <name type="scientific">Pyrococcus yayanosii (strain CH1 / JCM 16557)</name>
    <dbReference type="NCBI Taxonomy" id="529709"/>
    <lineage>
        <taxon>Archaea</taxon>
        <taxon>Methanobacteriati</taxon>
        <taxon>Methanobacteriota</taxon>
        <taxon>Thermococci</taxon>
        <taxon>Thermococcales</taxon>
        <taxon>Thermococcaceae</taxon>
        <taxon>Pyrococcus</taxon>
    </lineage>
</organism>
<reference evidence="3 4" key="1">
    <citation type="journal article" date="2011" name="J. Bacteriol.">
        <title>Complete genome sequence of the obligate piezophilic hyperthermophilic archaeon Pyrococcus yayanosii CH1.</title>
        <authorList>
            <person name="Jun X."/>
            <person name="Lupeng L."/>
            <person name="Minjuan X."/>
            <person name="Oger P."/>
            <person name="Fengping W."/>
            <person name="Jebbar M."/>
            <person name="Xiang X."/>
        </authorList>
    </citation>
    <scope>NUCLEOTIDE SEQUENCE [LARGE SCALE GENOMIC DNA]</scope>
    <source>
        <strain evidence="4">CH1 / JCM 16557</strain>
    </source>
</reference>
<dbReference type="GeneID" id="10837941"/>
<dbReference type="HOGENOM" id="CLU_369068_0_0_2"/>
<feature type="transmembrane region" description="Helical" evidence="1">
    <location>
        <begin position="279"/>
        <end position="300"/>
    </location>
</feature>